<protein>
    <submittedName>
        <fullName evidence="2">Uncharacterized protein</fullName>
    </submittedName>
</protein>
<accession>A0A478FQW4</accession>
<feature type="transmembrane region" description="Helical" evidence="1">
    <location>
        <begin position="89"/>
        <end position="109"/>
    </location>
</feature>
<sequence length="138" mass="17080">MKNKRFSSYESREMCKWWCFLEFVKLIFFFVAIFIEDKATPIVFLFWILAFLTALSWYKSFPVFKEITNFLLIEDEEDTRKYLLKIRNILILLSFLDLLPFIPLIQAALRYKYYKLEDHTIFIFQEIRDKYRQKFTTY</sequence>
<organism evidence="2 3">
    <name type="scientific">Candidatus Mycoplasma haematohominis</name>
    <dbReference type="NCBI Taxonomy" id="1494318"/>
    <lineage>
        <taxon>Bacteria</taxon>
        <taxon>Bacillati</taxon>
        <taxon>Mycoplasmatota</taxon>
        <taxon>Mollicutes</taxon>
        <taxon>Mycoplasmataceae</taxon>
        <taxon>Mycoplasma</taxon>
    </lineage>
</organism>
<proteinExistence type="predicted"/>
<gene>
    <name evidence="2" type="ORF">MHSWG343_03330</name>
</gene>
<feature type="transmembrane region" description="Helical" evidence="1">
    <location>
        <begin position="41"/>
        <end position="58"/>
    </location>
</feature>
<keyword evidence="1" id="KW-0812">Transmembrane</keyword>
<name>A0A478FQW4_9MOLU</name>
<dbReference type="EMBL" id="BIMN01000001">
    <property type="protein sequence ID" value="GCE63344.1"/>
    <property type="molecule type" value="Genomic_DNA"/>
</dbReference>
<reference evidence="2 3" key="1">
    <citation type="submission" date="2019-01" db="EMBL/GenBank/DDBJ databases">
        <title>Draft genome sequences of Candidatus Mycoplasma haemohominis SWG34-3 identified from a patient with pyrexia, anemia and liver dysfunction.</title>
        <authorList>
            <person name="Sekizuka T."/>
            <person name="Hattori N."/>
            <person name="Katano H."/>
            <person name="Takuma T."/>
            <person name="Ito T."/>
            <person name="Arai N."/>
            <person name="Yanai R."/>
            <person name="Ishii S."/>
            <person name="Miura Y."/>
            <person name="Tokunaga T."/>
            <person name="Watanabe H."/>
            <person name="Nomura N."/>
            <person name="Eguchi J."/>
            <person name="Arai T."/>
            <person name="Hasegawa H."/>
            <person name="Nakamaki T."/>
            <person name="Wakita T."/>
            <person name="Niki Y."/>
            <person name="Kuroda M."/>
        </authorList>
    </citation>
    <scope>NUCLEOTIDE SEQUENCE [LARGE SCALE GENOMIC DNA]</scope>
    <source>
        <strain evidence="2">SWG34-3</strain>
    </source>
</reference>
<feature type="transmembrane region" description="Helical" evidence="1">
    <location>
        <begin position="15"/>
        <end position="35"/>
    </location>
</feature>
<evidence type="ECO:0000256" key="1">
    <source>
        <dbReference type="SAM" id="Phobius"/>
    </source>
</evidence>
<dbReference type="RefSeq" id="WP_216082932.1">
    <property type="nucleotide sequence ID" value="NZ_CACTIB010000008.1"/>
</dbReference>
<evidence type="ECO:0000313" key="3">
    <source>
        <dbReference type="Proteomes" id="UP000324831"/>
    </source>
</evidence>
<dbReference type="AlphaFoldDB" id="A0A478FQW4"/>
<evidence type="ECO:0000313" key="2">
    <source>
        <dbReference type="EMBL" id="GCE63344.1"/>
    </source>
</evidence>
<keyword evidence="1" id="KW-0472">Membrane</keyword>
<keyword evidence="1" id="KW-1133">Transmembrane helix</keyword>
<dbReference type="Proteomes" id="UP000324831">
    <property type="component" value="Unassembled WGS sequence"/>
</dbReference>
<comment type="caution">
    <text evidence="2">The sequence shown here is derived from an EMBL/GenBank/DDBJ whole genome shotgun (WGS) entry which is preliminary data.</text>
</comment>